<dbReference type="GO" id="GO:0008784">
    <property type="term" value="F:alanine racemase activity"/>
    <property type="evidence" value="ECO:0007669"/>
    <property type="project" value="TreeGrafter"/>
</dbReference>
<feature type="domain" description="YhfX-like C-terminal" evidence="5">
    <location>
        <begin position="279"/>
        <end position="372"/>
    </location>
</feature>
<dbReference type="Gene3D" id="2.40.37.30">
    <property type="match status" value="2"/>
</dbReference>
<dbReference type="CDD" id="cd06811">
    <property type="entry name" value="PLPDE_III_yhfX_like"/>
    <property type="match status" value="1"/>
</dbReference>
<dbReference type="InterPro" id="IPR029066">
    <property type="entry name" value="PLP-binding_barrel"/>
</dbReference>
<gene>
    <name evidence="6" type="ORF">FG051_12135</name>
</gene>
<dbReference type="PANTHER" id="PTHR30511:SF3">
    <property type="entry name" value="LYSINE RACEMASE"/>
    <property type="match status" value="1"/>
</dbReference>
<keyword evidence="3" id="KW-0413">Isomerase</keyword>
<dbReference type="GO" id="GO:0005829">
    <property type="term" value="C:cytosol"/>
    <property type="evidence" value="ECO:0007669"/>
    <property type="project" value="TreeGrafter"/>
</dbReference>
<comment type="cofactor">
    <cofactor evidence="1">
        <name>pyridoxal 5'-phosphate</name>
        <dbReference type="ChEBI" id="CHEBI:597326"/>
    </cofactor>
</comment>
<keyword evidence="2" id="KW-0663">Pyridoxal phosphate</keyword>
<dbReference type="STRING" id="1423818.FC88_GL002216"/>
<evidence type="ECO:0000256" key="2">
    <source>
        <dbReference type="ARBA" id="ARBA00022898"/>
    </source>
</evidence>
<proteinExistence type="predicted"/>
<dbReference type="SUPFAM" id="SSF51419">
    <property type="entry name" value="PLP-binding barrel"/>
    <property type="match status" value="1"/>
</dbReference>
<reference evidence="6 7" key="1">
    <citation type="submission" date="2019-05" db="EMBL/GenBank/DDBJ databases">
        <title>Genome Sequence of Lactobacillus futsaii Y97, a Potential Probiotic Strain Isolated from the Futsai of Taiwan.</title>
        <authorList>
            <person name="Du X."/>
        </authorList>
    </citation>
    <scope>NUCLEOTIDE SEQUENCE [LARGE SCALE GENOMIC DNA]</scope>
    <source>
        <strain evidence="6 7">Y97</strain>
    </source>
</reference>
<dbReference type="Proteomes" id="UP000310673">
    <property type="component" value="Chromosome"/>
</dbReference>
<dbReference type="RefSeq" id="WP_057813215.1">
    <property type="nucleotide sequence ID" value="NZ_CP040736.1"/>
</dbReference>
<organism evidence="6 7">
    <name type="scientific">Companilactobacillus futsaii</name>
    <dbReference type="NCBI Taxonomy" id="938155"/>
    <lineage>
        <taxon>Bacteria</taxon>
        <taxon>Bacillati</taxon>
        <taxon>Bacillota</taxon>
        <taxon>Bacilli</taxon>
        <taxon>Lactobacillales</taxon>
        <taxon>Lactobacillaceae</taxon>
        <taxon>Companilactobacillus</taxon>
    </lineage>
</organism>
<evidence type="ECO:0000259" key="4">
    <source>
        <dbReference type="Pfam" id="PF01168"/>
    </source>
</evidence>
<dbReference type="InterPro" id="IPR001608">
    <property type="entry name" value="Ala_racemase_N"/>
</dbReference>
<protein>
    <submittedName>
        <fullName evidence="6">YhfX family PLP-dependent enzyme</fullName>
    </submittedName>
</protein>
<dbReference type="PANTHER" id="PTHR30511">
    <property type="entry name" value="ALANINE RACEMASE"/>
    <property type="match status" value="1"/>
</dbReference>
<dbReference type="Pfam" id="PF01168">
    <property type="entry name" value="Ala_racemase_N"/>
    <property type="match status" value="1"/>
</dbReference>
<evidence type="ECO:0000259" key="5">
    <source>
        <dbReference type="Pfam" id="PF21279"/>
    </source>
</evidence>
<evidence type="ECO:0000256" key="1">
    <source>
        <dbReference type="ARBA" id="ARBA00001933"/>
    </source>
</evidence>
<feature type="domain" description="Alanine racemase N-terminal" evidence="4">
    <location>
        <begin position="33"/>
        <end position="264"/>
    </location>
</feature>
<evidence type="ECO:0000256" key="3">
    <source>
        <dbReference type="ARBA" id="ARBA00023235"/>
    </source>
</evidence>
<dbReference type="InterPro" id="IPR000821">
    <property type="entry name" value="Ala_racemase"/>
</dbReference>
<name>A0A5B7T1Z1_9LACO</name>
<evidence type="ECO:0000313" key="7">
    <source>
        <dbReference type="Proteomes" id="UP000310673"/>
    </source>
</evidence>
<dbReference type="Pfam" id="PF21279">
    <property type="entry name" value="YhfX-like_C"/>
    <property type="match status" value="1"/>
</dbReference>
<sequence length="388" mass="43702">MFLKELEKQNPELIDFAFKLHETQQILPDTYVVDLDMIHQNTEKIVEEAKKYDVELLYMTKQLGRNPIVAKEIESAGIENAVVVDFREAEVFMKNDLKLGNVGHLVQTPKSLLKKIVKYGTKYFTMYSLENAIDLNKAAKEVGVTQKTILKIQDIKDDIYPGQVGGFTLEELDSQLEELKQLSNIKIVGLTTFPAILFDEETGTYQPTSNMKTANKAKIIFKKHDVDCSVMSLPSATATKSIKLIKELGGNEGEPGHSLTGTTPMHAVKELPEKPAYCYVSEISHSYDKNSFIYGGGYYRRGHLKHALIKDGEKRDYAEILSLDNSSIDYYLELNKKYKSGLPVIMCSRTQMFVTRSTIALVKGLHSGNPELIGLYDSQGRKLEEGVR</sequence>
<dbReference type="InterPro" id="IPR048449">
    <property type="entry name" value="YhfX-like_C"/>
</dbReference>
<dbReference type="GO" id="GO:0030170">
    <property type="term" value="F:pyridoxal phosphate binding"/>
    <property type="evidence" value="ECO:0007669"/>
    <property type="project" value="TreeGrafter"/>
</dbReference>
<dbReference type="EMBL" id="CP040736">
    <property type="protein sequence ID" value="QCX25793.1"/>
    <property type="molecule type" value="Genomic_DNA"/>
</dbReference>
<accession>A0A5B7T1Z1</accession>
<dbReference type="AlphaFoldDB" id="A0A5B7T1Z1"/>
<evidence type="ECO:0000313" key="6">
    <source>
        <dbReference type="EMBL" id="QCX25793.1"/>
    </source>
</evidence>
<dbReference type="KEGG" id="lft:FG051_12135"/>